<dbReference type="PANTHER" id="PTHR43750">
    <property type="entry name" value="UDP-GLUCOSE 6-DEHYDROGENASE TUAD"/>
    <property type="match status" value="1"/>
</dbReference>
<name>A0A2W7QFZ8_9RHOB</name>
<dbReference type="Proteomes" id="UP000249364">
    <property type="component" value="Unassembled WGS sequence"/>
</dbReference>
<dbReference type="EMBL" id="QKZQ01000004">
    <property type="protein sequence ID" value="PZX46306.1"/>
    <property type="molecule type" value="Genomic_DNA"/>
</dbReference>
<dbReference type="InterPro" id="IPR001732">
    <property type="entry name" value="UDP-Glc/GDP-Man_DH_N"/>
</dbReference>
<sequence>MKIAIIGLGCVAMADALALARTHEVVMTGPLPDRVDDINRGIYGLNDPELAPYLAQYPLNLRAVLDTRAALANADMVFVAAPLSTQPETGDVRLVELDSRIEFAARYVAHAPIVVRSAVPIGYCEEKRAQLKGAKIVYAPEFSRDGHMLRDILYPNALIVGDRHALGKRVLDVLKTAALCADIPTRQMGLTEAELTRHLSTLFQATRVTCFNELDSYAMQHGLNARQIIDGVSLDPRIGAYANNPCFGYDRQTLPHGANMLAAYLDQARTPLLANLGKAGCARVAFLTGQIIQQAPAAVGFYMPDASAPLSASIAQLKLRLEDSGIRTCLHDGDPATLGQFKAECEIVISQRARAELADIQDKVFTRDHFARPEEIAG</sequence>
<dbReference type="Pfam" id="PF03721">
    <property type="entry name" value="UDPG_MGDP_dh_N"/>
    <property type="match status" value="1"/>
</dbReference>
<reference evidence="4 5" key="1">
    <citation type="submission" date="2018-06" db="EMBL/GenBank/DDBJ databases">
        <title>Genomic Encyclopedia of Archaeal and Bacterial Type Strains, Phase II (KMG-II): from individual species to whole genera.</title>
        <authorList>
            <person name="Goeker M."/>
        </authorList>
    </citation>
    <scope>NUCLEOTIDE SEQUENCE [LARGE SCALE GENOMIC DNA]</scope>
    <source>
        <strain evidence="4 5">DSM 13087</strain>
    </source>
</reference>
<comment type="caution">
    <text evidence="4">The sequence shown here is derived from an EMBL/GenBank/DDBJ whole genome shotgun (WGS) entry which is preliminary data.</text>
</comment>
<dbReference type="GO" id="GO:0051287">
    <property type="term" value="F:NAD binding"/>
    <property type="evidence" value="ECO:0007669"/>
    <property type="project" value="InterPro"/>
</dbReference>
<gene>
    <name evidence="4" type="ORF">LY56_01279</name>
</gene>
<evidence type="ECO:0000313" key="4">
    <source>
        <dbReference type="EMBL" id="PZX46306.1"/>
    </source>
</evidence>
<evidence type="ECO:0000259" key="3">
    <source>
        <dbReference type="Pfam" id="PF03721"/>
    </source>
</evidence>
<dbReference type="InterPro" id="IPR036291">
    <property type="entry name" value="NAD(P)-bd_dom_sf"/>
</dbReference>
<organism evidence="4 5">
    <name type="scientific">Roseinatronobacter thiooxidans</name>
    <dbReference type="NCBI Taxonomy" id="121821"/>
    <lineage>
        <taxon>Bacteria</taxon>
        <taxon>Pseudomonadati</taxon>
        <taxon>Pseudomonadota</taxon>
        <taxon>Alphaproteobacteria</taxon>
        <taxon>Rhodobacterales</taxon>
        <taxon>Paracoccaceae</taxon>
        <taxon>Roseinatronobacter</taxon>
    </lineage>
</organism>
<dbReference type="Pfam" id="PF00984">
    <property type="entry name" value="UDPG_MGDP_dh"/>
    <property type="match status" value="1"/>
</dbReference>
<dbReference type="SUPFAM" id="SSF51735">
    <property type="entry name" value="NAD(P)-binding Rossmann-fold domains"/>
    <property type="match status" value="1"/>
</dbReference>
<dbReference type="Gene3D" id="3.40.50.720">
    <property type="entry name" value="NAD(P)-binding Rossmann-like Domain"/>
    <property type="match status" value="2"/>
</dbReference>
<dbReference type="SUPFAM" id="SSF48179">
    <property type="entry name" value="6-phosphogluconate dehydrogenase C-terminal domain-like"/>
    <property type="match status" value="1"/>
</dbReference>
<dbReference type="InterPro" id="IPR013328">
    <property type="entry name" value="6PGD_dom2"/>
</dbReference>
<keyword evidence="5" id="KW-1185">Reference proteome</keyword>
<dbReference type="PANTHER" id="PTHR43750:SF2">
    <property type="entry name" value="UDP-GLUCOSE 6-DEHYDROGENASE"/>
    <property type="match status" value="1"/>
</dbReference>
<accession>A0A2W7QFZ8</accession>
<feature type="domain" description="UDP-glucose/GDP-mannose dehydrogenase dimerisation" evidence="2">
    <location>
        <begin position="192"/>
        <end position="270"/>
    </location>
</feature>
<protein>
    <submittedName>
        <fullName evidence="4">UDPglucose 6-dehydrogenase</fullName>
    </submittedName>
</protein>
<dbReference type="RefSeq" id="WP_071468530.1">
    <property type="nucleotide sequence ID" value="NZ_MEHT01000007.1"/>
</dbReference>
<dbReference type="InterPro" id="IPR014026">
    <property type="entry name" value="UDP-Glc/GDP-Man_DH_dimer"/>
</dbReference>
<dbReference type="Gene3D" id="1.10.1040.10">
    <property type="entry name" value="N-(1-d-carboxylethyl)-l-norvaline Dehydrogenase, domain 2"/>
    <property type="match status" value="1"/>
</dbReference>
<evidence type="ECO:0000313" key="5">
    <source>
        <dbReference type="Proteomes" id="UP000249364"/>
    </source>
</evidence>
<comment type="similarity">
    <text evidence="1">Belongs to the UDP-glucose/GDP-mannose dehydrogenase family.</text>
</comment>
<dbReference type="GO" id="GO:0016616">
    <property type="term" value="F:oxidoreductase activity, acting on the CH-OH group of donors, NAD or NADP as acceptor"/>
    <property type="evidence" value="ECO:0007669"/>
    <property type="project" value="InterPro"/>
</dbReference>
<proteinExistence type="inferred from homology"/>
<evidence type="ECO:0000259" key="2">
    <source>
        <dbReference type="Pfam" id="PF00984"/>
    </source>
</evidence>
<evidence type="ECO:0000256" key="1">
    <source>
        <dbReference type="ARBA" id="ARBA00006601"/>
    </source>
</evidence>
<dbReference type="AlphaFoldDB" id="A0A2W7QFZ8"/>
<dbReference type="InterPro" id="IPR008927">
    <property type="entry name" value="6-PGluconate_DH-like_C_sf"/>
</dbReference>
<feature type="domain" description="UDP-glucose/GDP-mannose dehydrogenase N-terminal" evidence="3">
    <location>
        <begin position="1"/>
        <end position="164"/>
    </location>
</feature>
<dbReference type="OrthoDB" id="7828641at2"/>
<dbReference type="STRING" id="121821.GCA_001870675_01805"/>